<dbReference type="Pfam" id="PF00408">
    <property type="entry name" value="PGM_PMM_IV"/>
    <property type="match status" value="1"/>
</dbReference>
<dbReference type="SUPFAM" id="SSF53738">
    <property type="entry name" value="Phosphoglucomutase, first 3 domains"/>
    <property type="match status" value="3"/>
</dbReference>
<feature type="domain" description="Alpha-D-phosphohexomutase alpha/beta/alpha" evidence="11">
    <location>
        <begin position="327"/>
        <end position="447"/>
    </location>
</feature>
<dbReference type="Gene3D" id="3.30.310.50">
    <property type="entry name" value="Alpha-D-phosphohexomutase, C-terminal domain"/>
    <property type="match status" value="1"/>
</dbReference>
<gene>
    <name evidence="12" type="primary">pgm</name>
    <name evidence="12" type="ORF">ACFPUZ_03540</name>
</gene>
<dbReference type="GO" id="GO:0004614">
    <property type="term" value="F:phosphoglucomutase activity"/>
    <property type="evidence" value="ECO:0007669"/>
    <property type="project" value="UniProtKB-EC"/>
</dbReference>
<organism evidence="12 13">
    <name type="scientific">Corynebacterium nasicanis</name>
    <dbReference type="NCBI Taxonomy" id="1448267"/>
    <lineage>
        <taxon>Bacteria</taxon>
        <taxon>Bacillati</taxon>
        <taxon>Actinomycetota</taxon>
        <taxon>Actinomycetes</taxon>
        <taxon>Mycobacteriales</taxon>
        <taxon>Corynebacteriaceae</taxon>
        <taxon>Corynebacterium</taxon>
    </lineage>
</organism>
<keyword evidence="5 7" id="KW-0460">Magnesium</keyword>
<sequence>MAHERAGQQARPEDLIDIAELVTAYYTREVDVENPDQQVAFGTSGHRGSSLDNAFNEQHIWATTQAIVDYRRENDIGGPVFVGRDPHALSEPAMVSALEVLVANDVPVLVDDRGRYTPTPAVSHAILAHNADLAGGVTGTDPKRADGIVITPSHNPPRDGGFKYNPPSGGPADTDATDWIARRANDYLRAGLEGVRRTPVSGVLDARAGKYNFMDTYVQDLPNVVDIAAIRDSGLSIGADPMGGASVDYWGAIADTHDLNLTVVNPEVDATWRFMTLDTDGKIRMDCSSPDAMASLIANRDKYDIATGNDADADRHGIVTPDHGLMNPNHYLAVAIEYLFAHRPDWGADTAVGKTLVSSSMIDRVVATLGRRLVEVPVGFKWFVPGLIDGSVGFGGEESAGASFLRRNGRVWSTDKDGLILDLLAAEITAVTGKTPSQRYAELAAEYGAPAYARTDADADREQKAILKALSPEQVTATELAGEPITAKLTNAPGNGAAIGGLKVTTENAWFAARPSGTEDKYKIYAESFRGEEHLRRVQEEAQAVVSQVLGQ</sequence>
<dbReference type="Gene3D" id="3.40.120.10">
    <property type="entry name" value="Alpha-D-Glucose-1,6-Bisphosphate, subunit A, domain 3"/>
    <property type="match status" value="3"/>
</dbReference>
<dbReference type="Pfam" id="PF02879">
    <property type="entry name" value="PGM_PMM_II"/>
    <property type="match status" value="1"/>
</dbReference>
<keyword evidence="4 7" id="KW-0479">Metal-binding</keyword>
<keyword evidence="13" id="KW-1185">Reference proteome</keyword>
<feature type="domain" description="Alpha-D-phosphohexomutase alpha/beta/alpha" evidence="9">
    <location>
        <begin position="40"/>
        <end position="186"/>
    </location>
</feature>
<evidence type="ECO:0000313" key="13">
    <source>
        <dbReference type="Proteomes" id="UP001596244"/>
    </source>
</evidence>
<evidence type="ECO:0000259" key="8">
    <source>
        <dbReference type="Pfam" id="PF00408"/>
    </source>
</evidence>
<evidence type="ECO:0000313" key="12">
    <source>
        <dbReference type="EMBL" id="MFC6145882.1"/>
    </source>
</evidence>
<evidence type="ECO:0000256" key="5">
    <source>
        <dbReference type="ARBA" id="ARBA00022842"/>
    </source>
</evidence>
<protein>
    <submittedName>
        <fullName evidence="12">Phosphoglucomutase (Alpha-D-glucose-1,6-bisphosphate-dependent)</fullName>
        <ecNumber evidence="12">5.4.2.2</ecNumber>
    </submittedName>
</protein>
<dbReference type="PANTHER" id="PTHR45745">
    <property type="entry name" value="PHOSPHOMANNOMUTASE 45A"/>
    <property type="match status" value="1"/>
</dbReference>
<dbReference type="InterPro" id="IPR005846">
    <property type="entry name" value="A-D-PHexomutase_a/b/a-III"/>
</dbReference>
<proteinExistence type="inferred from homology"/>
<evidence type="ECO:0000256" key="7">
    <source>
        <dbReference type="RuleBase" id="RU004326"/>
    </source>
</evidence>
<keyword evidence="3" id="KW-0597">Phosphoprotein</keyword>
<dbReference type="SUPFAM" id="SSF55957">
    <property type="entry name" value="Phosphoglucomutase, C-terminal domain"/>
    <property type="match status" value="1"/>
</dbReference>
<dbReference type="PANTHER" id="PTHR45745:SF1">
    <property type="entry name" value="PHOSPHOGLUCOMUTASE 2B-RELATED"/>
    <property type="match status" value="1"/>
</dbReference>
<feature type="domain" description="Alpha-D-phosphohexomutase C-terminal" evidence="8">
    <location>
        <begin position="496"/>
        <end position="542"/>
    </location>
</feature>
<evidence type="ECO:0000259" key="9">
    <source>
        <dbReference type="Pfam" id="PF02878"/>
    </source>
</evidence>
<evidence type="ECO:0000256" key="3">
    <source>
        <dbReference type="ARBA" id="ARBA00022553"/>
    </source>
</evidence>
<dbReference type="InterPro" id="IPR005843">
    <property type="entry name" value="A-D-PHexomutase_C"/>
</dbReference>
<name>A0ABW1Q946_9CORY</name>
<dbReference type="EC" id="5.4.2.2" evidence="12"/>
<evidence type="ECO:0000256" key="4">
    <source>
        <dbReference type="ARBA" id="ARBA00022723"/>
    </source>
</evidence>
<comment type="caution">
    <text evidence="12">The sequence shown here is derived from an EMBL/GenBank/DDBJ whole genome shotgun (WGS) entry which is preliminary data.</text>
</comment>
<keyword evidence="6 12" id="KW-0413">Isomerase</keyword>
<feature type="domain" description="Alpha-D-phosphohexomutase alpha/beta/alpha" evidence="10">
    <location>
        <begin position="216"/>
        <end position="321"/>
    </location>
</feature>
<accession>A0ABW1Q946</accession>
<comment type="similarity">
    <text evidence="2 7">Belongs to the phosphohexose mutase family.</text>
</comment>
<dbReference type="InterPro" id="IPR016066">
    <property type="entry name" value="A-D-PHexomutase_CS"/>
</dbReference>
<evidence type="ECO:0000256" key="2">
    <source>
        <dbReference type="ARBA" id="ARBA00010231"/>
    </source>
</evidence>
<dbReference type="CDD" id="cd05801">
    <property type="entry name" value="PGM_like3"/>
    <property type="match status" value="1"/>
</dbReference>
<dbReference type="InterPro" id="IPR005852">
    <property type="entry name" value="PGM_a-D-Glc-sp"/>
</dbReference>
<evidence type="ECO:0000259" key="10">
    <source>
        <dbReference type="Pfam" id="PF02879"/>
    </source>
</evidence>
<dbReference type="EMBL" id="JBHSQE010000001">
    <property type="protein sequence ID" value="MFC6145882.1"/>
    <property type="molecule type" value="Genomic_DNA"/>
</dbReference>
<evidence type="ECO:0000259" key="11">
    <source>
        <dbReference type="Pfam" id="PF02880"/>
    </source>
</evidence>
<reference evidence="13" key="1">
    <citation type="journal article" date="2019" name="Int. J. Syst. Evol. Microbiol.">
        <title>The Global Catalogue of Microorganisms (GCM) 10K type strain sequencing project: providing services to taxonomists for standard genome sequencing and annotation.</title>
        <authorList>
            <consortium name="The Broad Institute Genomics Platform"/>
            <consortium name="The Broad Institute Genome Sequencing Center for Infectious Disease"/>
            <person name="Wu L."/>
            <person name="Ma J."/>
        </authorList>
    </citation>
    <scope>NUCLEOTIDE SEQUENCE [LARGE SCALE GENOMIC DNA]</scope>
    <source>
        <strain evidence="13">CCUG 51943</strain>
    </source>
</reference>
<dbReference type="InterPro" id="IPR005845">
    <property type="entry name" value="A-D-PHexomutase_a/b/a-II"/>
</dbReference>
<evidence type="ECO:0000256" key="1">
    <source>
        <dbReference type="ARBA" id="ARBA00001946"/>
    </source>
</evidence>
<dbReference type="Pfam" id="PF02878">
    <property type="entry name" value="PGM_PMM_I"/>
    <property type="match status" value="1"/>
</dbReference>
<dbReference type="Pfam" id="PF02880">
    <property type="entry name" value="PGM_PMM_III"/>
    <property type="match status" value="1"/>
</dbReference>
<dbReference type="PROSITE" id="PS00710">
    <property type="entry name" value="PGM_PMM"/>
    <property type="match status" value="1"/>
</dbReference>
<dbReference type="InterPro" id="IPR005844">
    <property type="entry name" value="A-D-PHexomutase_a/b/a-I"/>
</dbReference>
<evidence type="ECO:0000256" key="6">
    <source>
        <dbReference type="ARBA" id="ARBA00023235"/>
    </source>
</evidence>
<dbReference type="InterPro" id="IPR036900">
    <property type="entry name" value="A-D-PHexomutase_C_sf"/>
</dbReference>
<comment type="cofactor">
    <cofactor evidence="1">
        <name>Mg(2+)</name>
        <dbReference type="ChEBI" id="CHEBI:18420"/>
    </cofactor>
</comment>
<dbReference type="RefSeq" id="WP_376999914.1">
    <property type="nucleotide sequence ID" value="NZ_JBHSQE010000001.1"/>
</dbReference>
<dbReference type="NCBIfam" id="TIGR01132">
    <property type="entry name" value="pgm"/>
    <property type="match status" value="1"/>
</dbReference>
<dbReference type="InterPro" id="IPR016055">
    <property type="entry name" value="A-D-PHexomutase_a/b/a-I/II/III"/>
</dbReference>
<dbReference type="Proteomes" id="UP001596244">
    <property type="component" value="Unassembled WGS sequence"/>
</dbReference>